<feature type="transmembrane region" description="Helical" evidence="9">
    <location>
        <begin position="181"/>
        <end position="200"/>
    </location>
</feature>
<evidence type="ECO:0000313" key="12">
    <source>
        <dbReference type="Proteomes" id="UP000654075"/>
    </source>
</evidence>
<dbReference type="AlphaFoldDB" id="A0A813EHY7"/>
<evidence type="ECO:0000256" key="3">
    <source>
        <dbReference type="ARBA" id="ARBA00022679"/>
    </source>
</evidence>
<evidence type="ECO:0000313" key="11">
    <source>
        <dbReference type="EMBL" id="CAE8600373.1"/>
    </source>
</evidence>
<dbReference type="InterPro" id="IPR045221">
    <property type="entry name" value="Sphingomyelin_synth-like"/>
</dbReference>
<evidence type="ECO:0000256" key="1">
    <source>
        <dbReference type="ARBA" id="ARBA00004141"/>
    </source>
</evidence>
<dbReference type="PANTHER" id="PTHR21290:SF25">
    <property type="entry name" value="SPHINGOMYELIN SYNTHASE-RELATED PROTEIN 1"/>
    <property type="match status" value="1"/>
</dbReference>
<protein>
    <recommendedName>
        <fullName evidence="10">Sphingomyelin synthase-like domain-containing protein</fullName>
    </recommendedName>
</protein>
<dbReference type="OrthoDB" id="346910at2759"/>
<keyword evidence="8 9" id="KW-0472">Membrane</keyword>
<dbReference type="GO" id="GO:0047493">
    <property type="term" value="F:ceramide cholinephosphotransferase activity"/>
    <property type="evidence" value="ECO:0007669"/>
    <property type="project" value="TreeGrafter"/>
</dbReference>
<dbReference type="GO" id="GO:0046513">
    <property type="term" value="P:ceramide biosynthetic process"/>
    <property type="evidence" value="ECO:0007669"/>
    <property type="project" value="TreeGrafter"/>
</dbReference>
<evidence type="ECO:0000256" key="2">
    <source>
        <dbReference type="ARBA" id="ARBA00005441"/>
    </source>
</evidence>
<evidence type="ECO:0000259" key="10">
    <source>
        <dbReference type="Pfam" id="PF14360"/>
    </source>
</evidence>
<accession>A0A813EHY7</accession>
<sequence length="408" mass="45874">MAAELDLACAEEGTGPEGEKLPSTLVKDIRQQLFRLRDLSLNLHVIRSAQTDLHCVAARAGFTFHFLSREYLQRLAFAVVFFLIAAYVNSLASVIAGYRTPWVVVKDLDGNLLDTSTLPDIGHDLSSALVTSLGFEVHEVTKWLEVNGSLIPDALVHFMVACTGIFIFAHPKRFQIIRRVLMILAFVFLLRALCVFVTQLPDAHPKCQAQFTSATGSYKRRPMFPHAFYRAWLVLWHPDKHITCGDMVFSGHTSVLMQCAMVVWHYCRLEELPGGPVFTKPMQILTCNRFALTERFCTLVRAATILYTAIAAILIIATRLHYTLDVALAVYLNSRSFRWYHDAASYEKLKRRKSIFLLGYGSVMQWLEAEEVIAAEAASLEVVCNSAAAPVQNTVDKPSTQEICRKRT</sequence>
<dbReference type="InterPro" id="IPR025749">
    <property type="entry name" value="Sphingomyelin_synth-like_dom"/>
</dbReference>
<feature type="transmembrane region" description="Helical" evidence="9">
    <location>
        <begin position="150"/>
        <end position="169"/>
    </location>
</feature>
<keyword evidence="3" id="KW-0808">Transferase</keyword>
<keyword evidence="12" id="KW-1185">Reference proteome</keyword>
<dbReference type="GO" id="GO:0005789">
    <property type="term" value="C:endoplasmic reticulum membrane"/>
    <property type="evidence" value="ECO:0007669"/>
    <property type="project" value="TreeGrafter"/>
</dbReference>
<feature type="domain" description="Sphingomyelin synthase-like" evidence="10">
    <location>
        <begin position="243"/>
        <end position="341"/>
    </location>
</feature>
<evidence type="ECO:0000256" key="5">
    <source>
        <dbReference type="ARBA" id="ARBA00022919"/>
    </source>
</evidence>
<organism evidence="11 12">
    <name type="scientific">Polarella glacialis</name>
    <name type="common">Dinoflagellate</name>
    <dbReference type="NCBI Taxonomy" id="89957"/>
    <lineage>
        <taxon>Eukaryota</taxon>
        <taxon>Sar</taxon>
        <taxon>Alveolata</taxon>
        <taxon>Dinophyceae</taxon>
        <taxon>Suessiales</taxon>
        <taxon>Suessiaceae</taxon>
        <taxon>Polarella</taxon>
    </lineage>
</organism>
<dbReference type="Pfam" id="PF14360">
    <property type="entry name" value="PAP2_C"/>
    <property type="match status" value="1"/>
</dbReference>
<proteinExistence type="inferred from homology"/>
<dbReference type="GO" id="GO:0000139">
    <property type="term" value="C:Golgi membrane"/>
    <property type="evidence" value="ECO:0007669"/>
    <property type="project" value="TreeGrafter"/>
</dbReference>
<evidence type="ECO:0000256" key="9">
    <source>
        <dbReference type="SAM" id="Phobius"/>
    </source>
</evidence>
<evidence type="ECO:0000256" key="7">
    <source>
        <dbReference type="ARBA" id="ARBA00023098"/>
    </source>
</evidence>
<gene>
    <name evidence="11" type="ORF">PGLA1383_LOCUS18703</name>
</gene>
<evidence type="ECO:0000256" key="8">
    <source>
        <dbReference type="ARBA" id="ARBA00023136"/>
    </source>
</evidence>
<feature type="transmembrane region" description="Helical" evidence="9">
    <location>
        <begin position="75"/>
        <end position="98"/>
    </location>
</feature>
<name>A0A813EHY7_POLGL</name>
<keyword evidence="7" id="KW-0443">Lipid metabolism</keyword>
<evidence type="ECO:0000256" key="4">
    <source>
        <dbReference type="ARBA" id="ARBA00022692"/>
    </source>
</evidence>
<dbReference type="EMBL" id="CAJNNV010012086">
    <property type="protein sequence ID" value="CAE8600373.1"/>
    <property type="molecule type" value="Genomic_DNA"/>
</dbReference>
<comment type="subcellular location">
    <subcellularLocation>
        <location evidence="1">Membrane</location>
        <topology evidence="1">Multi-pass membrane protein</topology>
    </subcellularLocation>
</comment>
<reference evidence="11" key="1">
    <citation type="submission" date="2021-02" db="EMBL/GenBank/DDBJ databases">
        <authorList>
            <person name="Dougan E. K."/>
            <person name="Rhodes N."/>
            <person name="Thang M."/>
            <person name="Chan C."/>
        </authorList>
    </citation>
    <scope>NUCLEOTIDE SEQUENCE</scope>
</reference>
<keyword evidence="5" id="KW-0746">Sphingolipid metabolism</keyword>
<keyword evidence="6 9" id="KW-1133">Transmembrane helix</keyword>
<dbReference type="PANTHER" id="PTHR21290">
    <property type="entry name" value="SPHINGOMYELIN SYNTHETASE"/>
    <property type="match status" value="1"/>
</dbReference>
<dbReference type="GO" id="GO:0005886">
    <property type="term" value="C:plasma membrane"/>
    <property type="evidence" value="ECO:0007669"/>
    <property type="project" value="TreeGrafter"/>
</dbReference>
<comment type="caution">
    <text evidence="11">The sequence shown here is derived from an EMBL/GenBank/DDBJ whole genome shotgun (WGS) entry which is preliminary data.</text>
</comment>
<keyword evidence="4 9" id="KW-0812">Transmembrane</keyword>
<evidence type="ECO:0000256" key="6">
    <source>
        <dbReference type="ARBA" id="ARBA00022989"/>
    </source>
</evidence>
<comment type="similarity">
    <text evidence="2">Belongs to the sphingomyelin synthase family.</text>
</comment>
<dbReference type="GO" id="GO:0033188">
    <property type="term" value="F:sphingomyelin synthase activity"/>
    <property type="evidence" value="ECO:0007669"/>
    <property type="project" value="TreeGrafter"/>
</dbReference>
<dbReference type="Proteomes" id="UP000654075">
    <property type="component" value="Unassembled WGS sequence"/>
</dbReference>